<organism evidence="1">
    <name type="scientific">Ectopseudomonas oleovorans</name>
    <name type="common">Pseudomonas oleovorans</name>
    <dbReference type="NCBI Taxonomy" id="301"/>
    <lineage>
        <taxon>Bacteria</taxon>
        <taxon>Pseudomonadati</taxon>
        <taxon>Pseudomonadota</taxon>
        <taxon>Gammaproteobacteria</taxon>
        <taxon>Pseudomonadales</taxon>
        <taxon>Pseudomonadaceae</taxon>
        <taxon>Ectopseudomonas</taxon>
    </lineage>
</organism>
<dbReference type="InterPro" id="IPR011051">
    <property type="entry name" value="RmlC_Cupin_sf"/>
</dbReference>
<name>A0A653B3F6_ECTOL</name>
<reference evidence="1" key="1">
    <citation type="submission" date="2018-11" db="EMBL/GenBank/DDBJ databases">
        <authorList>
            <consortium name="Genoscope - CEA"/>
            <person name="William W."/>
        </authorList>
    </citation>
    <scope>NUCLEOTIDE SEQUENCE [LARGE SCALE GENOMIC DNA]</scope>
    <source>
        <strain evidence="1">T9AD</strain>
    </source>
</reference>
<dbReference type="AlphaFoldDB" id="A0A653B3F6"/>
<evidence type="ECO:0000313" key="1">
    <source>
        <dbReference type="EMBL" id="VDN62757.1"/>
    </source>
</evidence>
<dbReference type="Gene3D" id="2.60.120.10">
    <property type="entry name" value="Jelly Rolls"/>
    <property type="match status" value="1"/>
</dbReference>
<dbReference type="Pfam" id="PF05962">
    <property type="entry name" value="HutD"/>
    <property type="match status" value="1"/>
</dbReference>
<dbReference type="PANTHER" id="PTHR37943">
    <property type="entry name" value="PROTEIN VES"/>
    <property type="match status" value="1"/>
</dbReference>
<gene>
    <name evidence="1" type="ORF">POT9AD_1777</name>
</gene>
<accession>A0A653B3F6</accession>
<dbReference type="InterPro" id="IPR010282">
    <property type="entry name" value="Uncharacterised_HutD/Ves"/>
</dbReference>
<protein>
    <submittedName>
        <fullName evidence="1">Uncharacterized protein</fullName>
    </submittedName>
</protein>
<sequence>MPYTLLDPSSAIAMPWKNGGGSTLELAICPTGASLDDFDWRISSASVASSGAFSRFPGIDRSLVVLAGKGLHLQRENGLSETLSGDGAIAVFSGEETISAQLQDGLITDLNLMTRRGAWTHDLQALRLLSEQLVENDAEVLLLWNAAQTAVRVNAGGMLHDIAAGNGLLVENEPGPLHLQSQRPALLYLGRLKARCR</sequence>
<dbReference type="SUPFAM" id="SSF51182">
    <property type="entry name" value="RmlC-like cupins"/>
    <property type="match status" value="1"/>
</dbReference>
<dbReference type="EMBL" id="LR130779">
    <property type="protein sequence ID" value="VDN62757.1"/>
    <property type="molecule type" value="Genomic_DNA"/>
</dbReference>
<dbReference type="OrthoDB" id="9800082at2"/>
<proteinExistence type="predicted"/>
<dbReference type="PANTHER" id="PTHR37943:SF1">
    <property type="entry name" value="PROTEIN VES"/>
    <property type="match status" value="1"/>
</dbReference>
<dbReference type="InterPro" id="IPR014710">
    <property type="entry name" value="RmlC-like_jellyroll"/>
</dbReference>